<sequence>MVKTCNIYDSFYFTFYSLGKLLELKPLTIQLYVFVAIVIIFYILTVEIGKKLFYKKYDL</sequence>
<protein>
    <submittedName>
        <fullName evidence="2">Uncharacterized protein</fullName>
    </submittedName>
</protein>
<comment type="caution">
    <text evidence="2">The sequence shown here is derived from an EMBL/GenBank/DDBJ whole genome shotgun (WGS) entry which is preliminary data.</text>
</comment>
<evidence type="ECO:0000256" key="1">
    <source>
        <dbReference type="SAM" id="Phobius"/>
    </source>
</evidence>
<keyword evidence="1" id="KW-0472">Membrane</keyword>
<proteinExistence type="predicted"/>
<reference evidence="2" key="1">
    <citation type="journal article" date="2020" name="mSystems">
        <title>Genome- and Community-Level Interaction Insights into Carbon Utilization and Element Cycling Functions of Hydrothermarchaeota in Hydrothermal Sediment.</title>
        <authorList>
            <person name="Zhou Z."/>
            <person name="Liu Y."/>
            <person name="Xu W."/>
            <person name="Pan J."/>
            <person name="Luo Z.H."/>
            <person name="Li M."/>
        </authorList>
    </citation>
    <scope>NUCLEOTIDE SEQUENCE [LARGE SCALE GENOMIC DNA]</scope>
    <source>
        <strain evidence="2">SpSt-6</strain>
    </source>
</reference>
<accession>A0A7C4JS62</accession>
<keyword evidence="1" id="KW-0812">Transmembrane</keyword>
<name>A0A7C4JS62_9BACT</name>
<dbReference type="AlphaFoldDB" id="A0A7C4JS62"/>
<organism evidence="2">
    <name type="scientific">Thermodesulfobacterium geofontis</name>
    <dbReference type="NCBI Taxonomy" id="1295609"/>
    <lineage>
        <taxon>Bacteria</taxon>
        <taxon>Pseudomonadati</taxon>
        <taxon>Thermodesulfobacteriota</taxon>
        <taxon>Thermodesulfobacteria</taxon>
        <taxon>Thermodesulfobacteriales</taxon>
        <taxon>Thermodesulfobacteriaceae</taxon>
        <taxon>Thermodesulfobacterium</taxon>
    </lineage>
</organism>
<gene>
    <name evidence="2" type="ORF">ENT66_07920</name>
</gene>
<keyword evidence="1" id="KW-1133">Transmembrane helix</keyword>
<feature type="transmembrane region" description="Helical" evidence="1">
    <location>
        <begin position="27"/>
        <end position="46"/>
    </location>
</feature>
<dbReference type="EMBL" id="DSZN01000114">
    <property type="protein sequence ID" value="HGQ86195.1"/>
    <property type="molecule type" value="Genomic_DNA"/>
</dbReference>
<evidence type="ECO:0000313" key="2">
    <source>
        <dbReference type="EMBL" id="HGQ86195.1"/>
    </source>
</evidence>